<keyword evidence="2" id="KW-1185">Reference proteome</keyword>
<name>R9BS39_9CLOT</name>
<dbReference type="OrthoDB" id="9796486at2"/>
<reference evidence="1 2" key="1">
    <citation type="submission" date="2013-03" db="EMBL/GenBank/DDBJ databases">
        <title>Whole genome shotgun sequencing of Clostridium sartagoforme AAU1.</title>
        <authorList>
            <person name="Joshi C.G."/>
            <person name="Duggirala S.M."/>
            <person name="Nathani N.M."/>
            <person name="Bhatt V.D."/>
            <person name="Patel A.K."/>
            <person name="Pandya P.R."/>
            <person name="KaPatel J.A."/>
        </authorList>
    </citation>
    <scope>NUCLEOTIDE SEQUENCE [LARGE SCALE GENOMIC DNA]</scope>
    <source>
        <strain evidence="1 2">AAU1</strain>
    </source>
</reference>
<dbReference type="Gene3D" id="3.40.50.80">
    <property type="entry name" value="Nucleotide-binding domain of ferredoxin-NADP reductase (FNR) module"/>
    <property type="match status" value="1"/>
</dbReference>
<dbReference type="InterPro" id="IPR039261">
    <property type="entry name" value="FNR_nucleotide-bd"/>
</dbReference>
<dbReference type="Proteomes" id="UP000013988">
    <property type="component" value="Unassembled WGS sequence"/>
</dbReference>
<organism evidence="1 2">
    <name type="scientific">Clostridium sartagoforme AAU1</name>
    <dbReference type="NCBI Taxonomy" id="1202534"/>
    <lineage>
        <taxon>Bacteria</taxon>
        <taxon>Bacillati</taxon>
        <taxon>Bacillota</taxon>
        <taxon>Clostridia</taxon>
        <taxon>Eubacteriales</taxon>
        <taxon>Clostridiaceae</taxon>
        <taxon>Clostridium</taxon>
    </lineage>
</organism>
<comment type="caution">
    <text evidence="1">The sequence shown here is derived from an EMBL/GenBank/DDBJ whole genome shotgun (WGS) entry which is preliminary data.</text>
</comment>
<dbReference type="InterPro" id="IPR017938">
    <property type="entry name" value="Riboflavin_synthase-like_b-brl"/>
</dbReference>
<sequence length="234" mass="26943">MIKYRLKIIDIINEAKGTKTYYFEKPKDLTWEAGSHTHIGIIGFDEGEKPNKSLVRHMSIMTLPTENKVGFTTRVPRICSEFKSKLSNLNVNDEIVMFKLGSKLALRRCNRPVILLSMGVGIAAMRPIILNFIEDNSNIPYLINVNVDSSNDFIFKNELDNLSNETYKNYWLNSRKSFYENLEQLSQLQNPIYYIVGSYDFLKDTIQSLKTKNVNISDIVIDQKDEVLNQLFGA</sequence>
<dbReference type="SUPFAM" id="SSF63380">
    <property type="entry name" value="Riboflavin synthase domain-like"/>
    <property type="match status" value="1"/>
</dbReference>
<evidence type="ECO:0000313" key="1">
    <source>
        <dbReference type="EMBL" id="EOR19964.1"/>
    </source>
</evidence>
<dbReference type="AlphaFoldDB" id="R9BS39"/>
<dbReference type="EMBL" id="ASRV01000236">
    <property type="protein sequence ID" value="EOR19964.1"/>
    <property type="molecule type" value="Genomic_DNA"/>
</dbReference>
<protein>
    <recommendedName>
        <fullName evidence="3">FAD-binding FR-type domain-containing protein</fullName>
    </recommendedName>
</protein>
<dbReference type="SUPFAM" id="SSF52343">
    <property type="entry name" value="Ferredoxin reductase-like, C-terminal NADP-linked domain"/>
    <property type="match status" value="1"/>
</dbReference>
<gene>
    <name evidence="1" type="ORF">A500_19439</name>
</gene>
<evidence type="ECO:0000313" key="2">
    <source>
        <dbReference type="Proteomes" id="UP000013988"/>
    </source>
</evidence>
<evidence type="ECO:0008006" key="3">
    <source>
        <dbReference type="Google" id="ProtNLM"/>
    </source>
</evidence>
<dbReference type="RefSeq" id="WP_016209095.1">
    <property type="nucleotide sequence ID" value="NZ_ASRV01000236.1"/>
</dbReference>
<accession>R9BS39</accession>
<dbReference type="Gene3D" id="2.40.30.10">
    <property type="entry name" value="Translation factors"/>
    <property type="match status" value="1"/>
</dbReference>
<proteinExistence type="predicted"/>
<dbReference type="PATRIC" id="fig|1202534.3.peg.3880"/>